<protein>
    <submittedName>
        <fullName evidence="3">Uncharacterized protein</fullName>
    </submittedName>
</protein>
<keyword evidence="4" id="KW-1185">Reference proteome</keyword>
<feature type="signal peptide" evidence="2">
    <location>
        <begin position="1"/>
        <end position="21"/>
    </location>
</feature>
<feature type="region of interest" description="Disordered" evidence="1">
    <location>
        <begin position="178"/>
        <end position="197"/>
    </location>
</feature>
<proteinExistence type="predicted"/>
<evidence type="ECO:0000256" key="2">
    <source>
        <dbReference type="SAM" id="SignalP"/>
    </source>
</evidence>
<evidence type="ECO:0000313" key="4">
    <source>
        <dbReference type="Proteomes" id="UP000708208"/>
    </source>
</evidence>
<evidence type="ECO:0000256" key="1">
    <source>
        <dbReference type="SAM" id="MobiDB-lite"/>
    </source>
</evidence>
<feature type="chain" id="PRO_5035182469" evidence="2">
    <location>
        <begin position="22"/>
        <end position="197"/>
    </location>
</feature>
<evidence type="ECO:0000313" key="3">
    <source>
        <dbReference type="EMBL" id="CAG7834556.1"/>
    </source>
</evidence>
<reference evidence="3" key="1">
    <citation type="submission" date="2021-06" db="EMBL/GenBank/DDBJ databases">
        <authorList>
            <person name="Hodson N. C."/>
            <person name="Mongue J. A."/>
            <person name="Jaron S. K."/>
        </authorList>
    </citation>
    <scope>NUCLEOTIDE SEQUENCE</scope>
</reference>
<comment type="caution">
    <text evidence="3">The sequence shown here is derived from an EMBL/GenBank/DDBJ whole genome shotgun (WGS) entry which is preliminary data.</text>
</comment>
<organism evidence="3 4">
    <name type="scientific">Allacma fusca</name>
    <dbReference type="NCBI Taxonomy" id="39272"/>
    <lineage>
        <taxon>Eukaryota</taxon>
        <taxon>Metazoa</taxon>
        <taxon>Ecdysozoa</taxon>
        <taxon>Arthropoda</taxon>
        <taxon>Hexapoda</taxon>
        <taxon>Collembola</taxon>
        <taxon>Symphypleona</taxon>
        <taxon>Sminthuridae</taxon>
        <taxon>Allacma</taxon>
    </lineage>
</organism>
<dbReference type="AlphaFoldDB" id="A0A8J2Q5F1"/>
<accession>A0A8J2Q5F1</accession>
<name>A0A8J2Q5F1_9HEXA</name>
<keyword evidence="2" id="KW-0732">Signal</keyword>
<gene>
    <name evidence="3" type="ORF">AFUS01_LOCUS44048</name>
</gene>
<sequence>MSTTRFWFAVLSVFTFEIAQASPKGYLSGGIESNFIREEVRTWKSPDHLRKNYPYYLSGYDEEEKPIWVLELGKWDVQRIALNGNKTIPDFSNYVDKAIFNILQSLDLNSTEPTAVTKIEGIIDMDGFAYSQLASIPTCVHSNGGLDGENSESPRSHHVQIRQPCLHNKHKFLRDENFGVTPPNSGTHHGASGDLWD</sequence>
<dbReference type="EMBL" id="CAJVCH010570282">
    <property type="protein sequence ID" value="CAG7834556.1"/>
    <property type="molecule type" value="Genomic_DNA"/>
</dbReference>
<dbReference type="Proteomes" id="UP000708208">
    <property type="component" value="Unassembled WGS sequence"/>
</dbReference>